<accession>A0A151XYR0</accession>
<evidence type="ECO:0000256" key="1">
    <source>
        <dbReference type="ARBA" id="ARBA00022729"/>
    </source>
</evidence>
<feature type="chain" id="PRO_5007592066" evidence="2">
    <location>
        <begin position="24"/>
        <end position="122"/>
    </location>
</feature>
<evidence type="ECO:0000313" key="4">
    <source>
        <dbReference type="Proteomes" id="UP000076276"/>
    </source>
</evidence>
<dbReference type="Pfam" id="PF04076">
    <property type="entry name" value="BOF"/>
    <property type="match status" value="1"/>
</dbReference>
<dbReference type="PANTHER" id="PTHR36571:SF1">
    <property type="entry name" value="PROTEIN YGIW"/>
    <property type="match status" value="1"/>
</dbReference>
<dbReference type="AlphaFoldDB" id="A0A151XYR0"/>
<dbReference type="Proteomes" id="UP000076276">
    <property type="component" value="Unassembled WGS sequence"/>
</dbReference>
<evidence type="ECO:0000313" key="3">
    <source>
        <dbReference type="EMBL" id="KYQ70916.1"/>
    </source>
</evidence>
<dbReference type="EMBL" id="LUAW01000038">
    <property type="protein sequence ID" value="KYQ70916.1"/>
    <property type="molecule type" value="Genomic_DNA"/>
</dbReference>
<dbReference type="PANTHER" id="PTHR36571">
    <property type="entry name" value="PROTEIN YGIW"/>
    <property type="match status" value="1"/>
</dbReference>
<dbReference type="GO" id="GO:0003677">
    <property type="term" value="F:DNA binding"/>
    <property type="evidence" value="ECO:0007669"/>
    <property type="project" value="UniProtKB-KW"/>
</dbReference>
<keyword evidence="1 2" id="KW-0732">Signal</keyword>
<organism evidence="3 4">
    <name type="scientific">Acinetobacter pragensis</name>
    <dbReference type="NCBI Taxonomy" id="1806892"/>
    <lineage>
        <taxon>Bacteria</taxon>
        <taxon>Pseudomonadati</taxon>
        <taxon>Pseudomonadota</taxon>
        <taxon>Gammaproteobacteria</taxon>
        <taxon>Moraxellales</taxon>
        <taxon>Moraxellaceae</taxon>
        <taxon>Acinetobacter</taxon>
    </lineage>
</organism>
<reference evidence="3 4" key="1">
    <citation type="submission" date="2016-03" db="EMBL/GenBank/DDBJ databases">
        <title>Acinetobacter genomospecies 28 strain ANC 4149.</title>
        <authorList>
            <person name="Radolfova-Krizova L."/>
            <person name="Nemec A."/>
        </authorList>
    </citation>
    <scope>NUCLEOTIDE SEQUENCE [LARGE SCALE GENOMIC DNA]</scope>
    <source>
        <strain evidence="3 4">ANC 4149</strain>
    </source>
</reference>
<keyword evidence="3" id="KW-0238">DNA-binding</keyword>
<dbReference type="OrthoDB" id="598245at2"/>
<proteinExistence type="predicted"/>
<sequence length="122" mass="13072">MMKLKTACIMGSLMAVVSASALAYDAEDQHIITAGGKNLVTVAQAAKAADETAVSVTGVIVREIKPEHYELKDKSGTITVEIDRDLVVPAKLKPGTKVRVYGEVDTHRIKPTDIEAVKVDLL</sequence>
<dbReference type="STRING" id="1806892.AZH43_16675"/>
<evidence type="ECO:0000256" key="2">
    <source>
        <dbReference type="SAM" id="SignalP"/>
    </source>
</evidence>
<name>A0A151XYR0_9GAMM</name>
<dbReference type="Gene3D" id="2.40.50.200">
    <property type="entry name" value="Bacterial OB-fold"/>
    <property type="match status" value="1"/>
</dbReference>
<dbReference type="InterPro" id="IPR005220">
    <property type="entry name" value="CarO-like"/>
</dbReference>
<dbReference type="SUPFAM" id="SSF101756">
    <property type="entry name" value="Hypothetical protein YgiW"/>
    <property type="match status" value="1"/>
</dbReference>
<dbReference type="NCBIfam" id="NF033674">
    <property type="entry name" value="stress_OB_fold"/>
    <property type="match status" value="1"/>
</dbReference>
<keyword evidence="4" id="KW-1185">Reference proteome</keyword>
<feature type="signal peptide" evidence="2">
    <location>
        <begin position="1"/>
        <end position="23"/>
    </location>
</feature>
<protein>
    <submittedName>
        <fullName evidence="3">DNA-binding protein</fullName>
    </submittedName>
</protein>
<dbReference type="InterPro" id="IPR036700">
    <property type="entry name" value="BOBF_sf"/>
</dbReference>
<gene>
    <name evidence="3" type="ORF">AZH43_16675</name>
</gene>
<comment type="caution">
    <text evidence="3">The sequence shown here is derived from an EMBL/GenBank/DDBJ whole genome shotgun (WGS) entry which is preliminary data.</text>
</comment>
<dbReference type="RefSeq" id="WP_067671054.1">
    <property type="nucleotide sequence ID" value="NZ_CBCSIK010000010.1"/>
</dbReference>